<comment type="caution">
    <text evidence="1">The sequence shown here is derived from an EMBL/GenBank/DDBJ whole genome shotgun (WGS) entry which is preliminary data.</text>
</comment>
<dbReference type="EMBL" id="JAIWYP010000010">
    <property type="protein sequence ID" value="KAH3752488.1"/>
    <property type="molecule type" value="Genomic_DNA"/>
</dbReference>
<organism evidence="1 2">
    <name type="scientific">Dreissena polymorpha</name>
    <name type="common">Zebra mussel</name>
    <name type="synonym">Mytilus polymorpha</name>
    <dbReference type="NCBI Taxonomy" id="45954"/>
    <lineage>
        <taxon>Eukaryota</taxon>
        <taxon>Metazoa</taxon>
        <taxon>Spiralia</taxon>
        <taxon>Lophotrochozoa</taxon>
        <taxon>Mollusca</taxon>
        <taxon>Bivalvia</taxon>
        <taxon>Autobranchia</taxon>
        <taxon>Heteroconchia</taxon>
        <taxon>Euheterodonta</taxon>
        <taxon>Imparidentia</taxon>
        <taxon>Neoheterodontei</taxon>
        <taxon>Myida</taxon>
        <taxon>Dreissenoidea</taxon>
        <taxon>Dreissenidae</taxon>
        <taxon>Dreissena</taxon>
    </lineage>
</organism>
<proteinExistence type="predicted"/>
<evidence type="ECO:0000313" key="2">
    <source>
        <dbReference type="Proteomes" id="UP000828390"/>
    </source>
</evidence>
<name>A0A9D4DNV6_DREPO</name>
<evidence type="ECO:0000313" key="1">
    <source>
        <dbReference type="EMBL" id="KAH3752488.1"/>
    </source>
</evidence>
<reference evidence="1" key="2">
    <citation type="submission" date="2020-11" db="EMBL/GenBank/DDBJ databases">
        <authorList>
            <person name="McCartney M.A."/>
            <person name="Auch B."/>
            <person name="Kono T."/>
            <person name="Mallez S."/>
            <person name="Becker A."/>
            <person name="Gohl D.M."/>
            <person name="Silverstein K.A.T."/>
            <person name="Koren S."/>
            <person name="Bechman K.B."/>
            <person name="Herman A."/>
            <person name="Abrahante J.E."/>
            <person name="Garbe J."/>
        </authorList>
    </citation>
    <scope>NUCLEOTIDE SEQUENCE</scope>
    <source>
        <strain evidence="1">Duluth1</strain>
        <tissue evidence="1">Whole animal</tissue>
    </source>
</reference>
<protein>
    <submittedName>
        <fullName evidence="1">Uncharacterized protein</fullName>
    </submittedName>
</protein>
<sequence length="54" mass="6151">MKSTLKLSKDMVDSIRFERMHRSSGHLISRKTRNVVLIFSETRTSVKGVETAEG</sequence>
<dbReference type="Proteomes" id="UP000828390">
    <property type="component" value="Unassembled WGS sequence"/>
</dbReference>
<dbReference type="AlphaFoldDB" id="A0A9D4DNV6"/>
<keyword evidence="2" id="KW-1185">Reference proteome</keyword>
<gene>
    <name evidence="1" type="ORF">DPMN_187106</name>
</gene>
<accession>A0A9D4DNV6</accession>
<reference evidence="1" key="1">
    <citation type="journal article" date="2019" name="bioRxiv">
        <title>The Genome of the Zebra Mussel, Dreissena polymorpha: A Resource for Invasive Species Research.</title>
        <authorList>
            <person name="McCartney M.A."/>
            <person name="Auch B."/>
            <person name="Kono T."/>
            <person name="Mallez S."/>
            <person name="Zhang Y."/>
            <person name="Obille A."/>
            <person name="Becker A."/>
            <person name="Abrahante J.E."/>
            <person name="Garbe J."/>
            <person name="Badalamenti J.P."/>
            <person name="Herman A."/>
            <person name="Mangelson H."/>
            <person name="Liachko I."/>
            <person name="Sullivan S."/>
            <person name="Sone E.D."/>
            <person name="Koren S."/>
            <person name="Silverstein K.A.T."/>
            <person name="Beckman K.B."/>
            <person name="Gohl D.M."/>
        </authorList>
    </citation>
    <scope>NUCLEOTIDE SEQUENCE</scope>
    <source>
        <strain evidence="1">Duluth1</strain>
        <tissue evidence="1">Whole animal</tissue>
    </source>
</reference>